<dbReference type="GO" id="GO:0043758">
    <property type="term" value="F:acetate-CoA ligase (ADP-forming) activity"/>
    <property type="evidence" value="ECO:0007669"/>
    <property type="project" value="InterPro"/>
</dbReference>
<evidence type="ECO:0000259" key="5">
    <source>
        <dbReference type="Pfam" id="PF19045"/>
    </source>
</evidence>
<dbReference type="InterPro" id="IPR016102">
    <property type="entry name" value="Succinyl-CoA_synth-like"/>
</dbReference>
<evidence type="ECO:0000256" key="1">
    <source>
        <dbReference type="ARBA" id="ARBA00022598"/>
    </source>
</evidence>
<keyword evidence="1" id="KW-0436">Ligase</keyword>
<reference evidence="6" key="1">
    <citation type="journal article" date="2020" name="mSystems">
        <title>Genome- and Community-Level Interaction Insights into Carbon Utilization and Element Cycling Functions of Hydrothermarchaeota in Hydrothermal Sediment.</title>
        <authorList>
            <person name="Zhou Z."/>
            <person name="Liu Y."/>
            <person name="Xu W."/>
            <person name="Pan J."/>
            <person name="Luo Z.H."/>
            <person name="Li M."/>
        </authorList>
    </citation>
    <scope>NUCLEOTIDE SEQUENCE [LARGE SCALE GENOMIC DNA]</scope>
    <source>
        <strain evidence="6">HyVt-19</strain>
    </source>
</reference>
<feature type="domain" description="Succinyl-CoA synthetase-like flavodoxin" evidence="4">
    <location>
        <begin position="1"/>
        <end position="97"/>
    </location>
</feature>
<organism evidence="6">
    <name type="scientific">Thermodesulforhabdus norvegica</name>
    <dbReference type="NCBI Taxonomy" id="39841"/>
    <lineage>
        <taxon>Bacteria</taxon>
        <taxon>Pseudomonadati</taxon>
        <taxon>Thermodesulfobacteriota</taxon>
        <taxon>Syntrophobacteria</taxon>
        <taxon>Syntrophobacterales</taxon>
        <taxon>Thermodesulforhabdaceae</taxon>
        <taxon>Thermodesulforhabdus</taxon>
    </lineage>
</organism>
<dbReference type="Proteomes" id="UP000886355">
    <property type="component" value="Unassembled WGS sequence"/>
</dbReference>
<evidence type="ECO:0000256" key="3">
    <source>
        <dbReference type="ARBA" id="ARBA00022840"/>
    </source>
</evidence>
<protein>
    <submittedName>
        <fullName evidence="6">CoA-binding protein</fullName>
    </submittedName>
</protein>
<dbReference type="Pfam" id="PF19045">
    <property type="entry name" value="Ligase_CoA_2"/>
    <property type="match status" value="1"/>
</dbReference>
<dbReference type="Gene3D" id="3.30.470.20">
    <property type="entry name" value="ATP-grasp fold, B domain"/>
    <property type="match status" value="1"/>
</dbReference>
<dbReference type="SUPFAM" id="SSF56059">
    <property type="entry name" value="Glutathione synthetase ATP-binding domain-like"/>
    <property type="match status" value="1"/>
</dbReference>
<evidence type="ECO:0000256" key="2">
    <source>
        <dbReference type="ARBA" id="ARBA00022741"/>
    </source>
</evidence>
<feature type="domain" description="Ligase-CoA" evidence="5">
    <location>
        <begin position="109"/>
        <end position="187"/>
    </location>
</feature>
<dbReference type="SUPFAM" id="SSF52210">
    <property type="entry name" value="Succinyl-CoA synthetase domains"/>
    <property type="match status" value="2"/>
</dbReference>
<dbReference type="Gene3D" id="3.40.50.261">
    <property type="entry name" value="Succinyl-CoA synthetase domains"/>
    <property type="match status" value="2"/>
</dbReference>
<dbReference type="PANTHER" id="PTHR43334">
    <property type="entry name" value="ACETATE--COA LIGASE [ADP-FORMING]"/>
    <property type="match status" value="1"/>
</dbReference>
<gene>
    <name evidence="6" type="ORF">ENG14_06885</name>
</gene>
<comment type="caution">
    <text evidence="6">The sequence shown here is derived from an EMBL/GenBank/DDBJ whole genome shotgun (WGS) entry which is preliminary data.</text>
</comment>
<dbReference type="AlphaFoldDB" id="A0A7C1AXI3"/>
<keyword evidence="2" id="KW-0547">Nucleotide-binding</keyword>
<feature type="non-terminal residue" evidence="6">
    <location>
        <position position="1"/>
    </location>
</feature>
<dbReference type="InterPro" id="IPR043938">
    <property type="entry name" value="Ligase_CoA_dom"/>
</dbReference>
<evidence type="ECO:0000259" key="4">
    <source>
        <dbReference type="Pfam" id="PF13607"/>
    </source>
</evidence>
<dbReference type="Pfam" id="PF13549">
    <property type="entry name" value="ATP-grasp_5"/>
    <property type="match status" value="1"/>
</dbReference>
<dbReference type="GO" id="GO:0005524">
    <property type="term" value="F:ATP binding"/>
    <property type="evidence" value="ECO:0007669"/>
    <property type="project" value="UniProtKB-KW"/>
</dbReference>
<name>A0A7C1AXI3_9BACT</name>
<proteinExistence type="predicted"/>
<dbReference type="Pfam" id="PF13607">
    <property type="entry name" value="Succ_CoA_lig"/>
    <property type="match status" value="1"/>
</dbReference>
<dbReference type="InterPro" id="IPR051538">
    <property type="entry name" value="Acyl-CoA_Synth/Transferase"/>
</dbReference>
<sequence length="488" mass="53887">IDEVDLVEYFNNDDKTCAIALYIEGLKDPLLFRKTLENVEKPIIILKSGRTPKGIKAAESHTRSLAGDDALYDALCRHYNLCRAETIEEFYDFAKAFAYLPRPAGNRILFVTTSGGAGILATDQAEREGLDVMPLPDSLAQDLRKVIPPHAICANPLDLTGDATAEMFGEVVRLARNHYDIIGVIFGDPVEGASSVVSPGSNELVIFLGGADVERIEKAKMHEKGIPVFPTPERGVRAMAQLVVPSMRKRRAGFSRVPKMAGHSDSVLMLSPYEALEFLRSHGLPCLSFEQVPNEGAAVHWAHMMGFPVVLKINSSKIPHKTDVGGVYLQLGSAQEIRLAFNEIRRRYLEMFHDDPFPGALIMPMAEKGQEIIMGAHRDRDFGVVILFGLGGIYTELFQDVSIRLLPVDRKSVEEMLDEIQGSVIFEGFRGNPALNRDVIIDGLLKLAEIMEADDSIETIDVNPAIMYPEEYVIVDARVIKRAEGGAK</sequence>
<dbReference type="Gene3D" id="3.30.1490.20">
    <property type="entry name" value="ATP-grasp fold, A domain"/>
    <property type="match status" value="1"/>
</dbReference>
<keyword evidence="3" id="KW-0067">ATP-binding</keyword>
<dbReference type="InterPro" id="IPR013815">
    <property type="entry name" value="ATP_grasp_subdomain_1"/>
</dbReference>
<evidence type="ECO:0000313" key="6">
    <source>
        <dbReference type="EMBL" id="HDL90611.1"/>
    </source>
</evidence>
<dbReference type="EMBL" id="DQZW01000328">
    <property type="protein sequence ID" value="HDL90611.1"/>
    <property type="molecule type" value="Genomic_DNA"/>
</dbReference>
<accession>A0A7C1AXI3</accession>
<dbReference type="InterPro" id="IPR032875">
    <property type="entry name" value="Succ_CoA_lig_flav_dom"/>
</dbReference>
<dbReference type="PANTHER" id="PTHR43334:SF2">
    <property type="entry name" value="ACETATE--COA LIGASE [ADP-FORMING]"/>
    <property type="match status" value="1"/>
</dbReference>